<dbReference type="OrthoDB" id="5337154at2"/>
<dbReference type="AlphaFoldDB" id="A0A2W6MYF1"/>
<evidence type="ECO:0000259" key="2">
    <source>
        <dbReference type="Pfam" id="PF24323"/>
    </source>
</evidence>
<feature type="domain" description="DUF7494" evidence="2">
    <location>
        <begin position="19"/>
        <end position="134"/>
    </location>
</feature>
<evidence type="ECO:0000313" key="4">
    <source>
        <dbReference type="Proteomes" id="UP000249746"/>
    </source>
</evidence>
<feature type="chain" id="PRO_5016027323" description="DUF7494 domain-containing protein" evidence="1">
    <location>
        <begin position="19"/>
        <end position="784"/>
    </location>
</feature>
<keyword evidence="4" id="KW-1185">Reference proteome</keyword>
<proteinExistence type="predicted"/>
<organism evidence="3 4">
    <name type="scientific">Helicobacter valdiviensis</name>
    <dbReference type="NCBI Taxonomy" id="1458358"/>
    <lineage>
        <taxon>Bacteria</taxon>
        <taxon>Pseudomonadati</taxon>
        <taxon>Campylobacterota</taxon>
        <taxon>Epsilonproteobacteria</taxon>
        <taxon>Campylobacterales</taxon>
        <taxon>Helicobacteraceae</taxon>
        <taxon>Helicobacter</taxon>
    </lineage>
</organism>
<dbReference type="SUPFAM" id="SSF48452">
    <property type="entry name" value="TPR-like"/>
    <property type="match status" value="2"/>
</dbReference>
<dbReference type="EMBL" id="NBIU01000001">
    <property type="protein sequence ID" value="PZT49139.1"/>
    <property type="molecule type" value="Genomic_DNA"/>
</dbReference>
<keyword evidence="1" id="KW-0732">Signal</keyword>
<evidence type="ECO:0000313" key="3">
    <source>
        <dbReference type="EMBL" id="PZT49139.1"/>
    </source>
</evidence>
<dbReference type="SMART" id="SM00028">
    <property type="entry name" value="TPR"/>
    <property type="match status" value="5"/>
</dbReference>
<gene>
    <name evidence="3" type="ORF">B6S12_00670</name>
</gene>
<dbReference type="InterPro" id="IPR011990">
    <property type="entry name" value="TPR-like_helical_dom_sf"/>
</dbReference>
<accession>A0A2W6MYF1</accession>
<dbReference type="RefSeq" id="WP_111228889.1">
    <property type="nucleotide sequence ID" value="NZ_NBIU01000001.1"/>
</dbReference>
<protein>
    <recommendedName>
        <fullName evidence="2">DUF7494 domain-containing protein</fullName>
    </recommendedName>
</protein>
<dbReference type="InterPro" id="IPR055917">
    <property type="entry name" value="DUF7494"/>
</dbReference>
<comment type="caution">
    <text evidence="3">The sequence shown here is derived from an EMBL/GenBank/DDBJ whole genome shotgun (WGS) entry which is preliminary data.</text>
</comment>
<dbReference type="Gene3D" id="1.25.40.10">
    <property type="entry name" value="Tetratricopeptide repeat domain"/>
    <property type="match status" value="3"/>
</dbReference>
<sequence length="784" mass="91462">MKKKILLLCFGLASFTNALEFYINSGREEGNNFAVLNLKDEKPFLCKEVLNRYSEVEEIICEFDTGLLSRFEESETLFFTIKPQIVDKKLNLHIKPKKKIKLFNQEFNLAKDGFIPKERNEKSRKWQVLGYADSLPFIKTNPHNEGINFPLNFRITSKPNIGILDYRLHPMSNDVGLDKDHFLRIQSFVQRHAYNEALSSIDEMLGLYPDTIFKRDVIYYKIHSLDGRENEEDYEDIIELAKAWLAAYPTDIHVAEILQIMAKTYAKMNFFEEAKYYYNRLFNEYGNDKFALLAKLDYAENLYKRGERHNVPVLYNEVLNKANDLETASKAALLLAEFYRKEKNAKEAQSNLNTILEANPTFFLRNMQKTYNLLKQWEESGIYEVPAKIAELLLLNANDQIPFYKDLLRDVGLWYDKIGNLKKAHEYYTRFLEEFQKDEEAKEIKTLDDRLLLAYDEGNTTKKLEHYEYILEHYKNQNEAKLALEKKAQTLYELKEYDKVFGLKNSLEGNNTALINSSAELIKSSLKEKECKKVAYYGNTIYESSPLNHEENLGLFDCLMEALQYKSAQNLAFIQSQKTKIPQQKAQWLYRLGSAEYAMQNYQKAALASRDALAFSGVNPLAAFVLFNSLNNLNRNEEAMELLPRIEKELEGKEQMIEIYYRVLKIMNNKKDDIAVQIYANKLLEAQKQHQKYEYSPWAEFSLIESYIKEAKFNEALKIAKEAQSHINNDGEKAQVLYLEGYLSHKLNQKDEAIKSYKECAKIQTQTPWKNLCVDALKLLGETN</sequence>
<dbReference type="Proteomes" id="UP000249746">
    <property type="component" value="Unassembled WGS sequence"/>
</dbReference>
<feature type="signal peptide" evidence="1">
    <location>
        <begin position="1"/>
        <end position="18"/>
    </location>
</feature>
<reference evidence="3 4" key="1">
    <citation type="submission" date="2017-03" db="EMBL/GenBank/DDBJ databases">
        <title>Genomic and clinical evidence uncovers the enterohepatic species Helicobacter valdiviensis as a potential human intestinal pathogen.</title>
        <authorList>
            <person name="Fresia P."/>
            <person name="Jara R."/>
            <person name="Sierra R."/>
            <person name="Ferres I."/>
            <person name="Greif G."/>
            <person name="Iraola G."/>
            <person name="Collado L."/>
        </authorList>
    </citation>
    <scope>NUCLEOTIDE SEQUENCE [LARGE SCALE GENOMIC DNA]</scope>
    <source>
        <strain evidence="3 4">WBE14</strain>
    </source>
</reference>
<dbReference type="Pfam" id="PF24323">
    <property type="entry name" value="DUF7494"/>
    <property type="match status" value="1"/>
</dbReference>
<name>A0A2W6MYF1_9HELI</name>
<dbReference type="InterPro" id="IPR019734">
    <property type="entry name" value="TPR_rpt"/>
</dbReference>
<evidence type="ECO:0000256" key="1">
    <source>
        <dbReference type="SAM" id="SignalP"/>
    </source>
</evidence>